<comment type="caution">
    <text evidence="1">The sequence shown here is derived from an EMBL/GenBank/DDBJ whole genome shotgun (WGS) entry which is preliminary data.</text>
</comment>
<sequence length="137" mass="15346">NKKALTIFVTKEWKQDKYRRKLTDKVLFVACEEECHQISPEAAFTVEELNSTQEEADTRILLHLSHAGRSDYSTMIVASEYTDVFILCLSFKCGTQTRVRYISITSIVQALGQNLGSILLGMHAYTGCDTVSAFAGQ</sequence>
<protein>
    <submittedName>
        <fullName evidence="1">Uncharacterized protein</fullName>
    </submittedName>
</protein>
<dbReference type="PANTHER" id="PTHR46704:SF9">
    <property type="entry name" value="BHLH DOMAIN-CONTAINING PROTEIN"/>
    <property type="match status" value="1"/>
</dbReference>
<feature type="non-terminal residue" evidence="1">
    <location>
        <position position="1"/>
    </location>
</feature>
<evidence type="ECO:0000313" key="2">
    <source>
        <dbReference type="Proteomes" id="UP001159427"/>
    </source>
</evidence>
<evidence type="ECO:0000313" key="1">
    <source>
        <dbReference type="EMBL" id="CAH3194743.1"/>
    </source>
</evidence>
<feature type="non-terminal residue" evidence="1">
    <location>
        <position position="137"/>
    </location>
</feature>
<proteinExistence type="predicted"/>
<dbReference type="Proteomes" id="UP001159427">
    <property type="component" value="Unassembled WGS sequence"/>
</dbReference>
<dbReference type="EMBL" id="CALNXI010003959">
    <property type="protein sequence ID" value="CAH3194743.1"/>
    <property type="molecule type" value="Genomic_DNA"/>
</dbReference>
<keyword evidence="2" id="KW-1185">Reference proteome</keyword>
<dbReference type="PANTHER" id="PTHR46704">
    <property type="entry name" value="CXC DOMAIN-CONTAINING PROTEIN-RELATED"/>
    <property type="match status" value="1"/>
</dbReference>
<reference evidence="1 2" key="1">
    <citation type="submission" date="2022-05" db="EMBL/GenBank/DDBJ databases">
        <authorList>
            <consortium name="Genoscope - CEA"/>
            <person name="William W."/>
        </authorList>
    </citation>
    <scope>NUCLEOTIDE SEQUENCE [LARGE SCALE GENOMIC DNA]</scope>
</reference>
<gene>
    <name evidence="1" type="ORF">PEVE_00028502</name>
</gene>
<name>A0ABN8SVW3_9CNID</name>
<organism evidence="1 2">
    <name type="scientific">Porites evermanni</name>
    <dbReference type="NCBI Taxonomy" id="104178"/>
    <lineage>
        <taxon>Eukaryota</taxon>
        <taxon>Metazoa</taxon>
        <taxon>Cnidaria</taxon>
        <taxon>Anthozoa</taxon>
        <taxon>Hexacorallia</taxon>
        <taxon>Scleractinia</taxon>
        <taxon>Fungiina</taxon>
        <taxon>Poritidae</taxon>
        <taxon>Porites</taxon>
    </lineage>
</organism>
<accession>A0ABN8SVW3</accession>